<evidence type="ECO:0000256" key="5">
    <source>
        <dbReference type="ARBA" id="ARBA00022801"/>
    </source>
</evidence>
<dbReference type="GO" id="GO:0008254">
    <property type="term" value="F:3'-nucleotidase activity"/>
    <property type="evidence" value="ECO:0007669"/>
    <property type="project" value="TreeGrafter"/>
</dbReference>
<reference evidence="7" key="1">
    <citation type="submission" date="2020-05" db="EMBL/GenBank/DDBJ databases">
        <authorList>
            <person name="Chiriac C."/>
            <person name="Salcher M."/>
            <person name="Ghai R."/>
            <person name="Kavagutti S V."/>
        </authorList>
    </citation>
    <scope>NUCLEOTIDE SEQUENCE</scope>
</reference>
<accession>A0A6J6IPF7</accession>
<evidence type="ECO:0000256" key="3">
    <source>
        <dbReference type="ARBA" id="ARBA00022723"/>
    </source>
</evidence>
<name>A0A6J6IPF7_9ZZZZ</name>
<dbReference type="InterPro" id="IPR030048">
    <property type="entry name" value="SurE"/>
</dbReference>
<comment type="similarity">
    <text evidence="1">Belongs to the SurE nucleotidase family.</text>
</comment>
<evidence type="ECO:0000256" key="2">
    <source>
        <dbReference type="ARBA" id="ARBA00022490"/>
    </source>
</evidence>
<dbReference type="Pfam" id="PF01975">
    <property type="entry name" value="SurE"/>
    <property type="match status" value="1"/>
</dbReference>
<dbReference type="GO" id="GO:0008253">
    <property type="term" value="F:5'-nucleotidase activity"/>
    <property type="evidence" value="ECO:0007669"/>
    <property type="project" value="TreeGrafter"/>
</dbReference>
<dbReference type="InterPro" id="IPR036523">
    <property type="entry name" value="SurE-like_sf"/>
</dbReference>
<dbReference type="GO" id="GO:0000166">
    <property type="term" value="F:nucleotide binding"/>
    <property type="evidence" value="ECO:0007669"/>
    <property type="project" value="UniProtKB-KW"/>
</dbReference>
<keyword evidence="3" id="KW-0479">Metal-binding</keyword>
<proteinExistence type="inferred from homology"/>
<evidence type="ECO:0000259" key="6">
    <source>
        <dbReference type="Pfam" id="PF01975"/>
    </source>
</evidence>
<feature type="domain" description="Survival protein SurE-like phosphatase/nucleotidase" evidence="6">
    <location>
        <begin position="45"/>
        <end position="227"/>
    </location>
</feature>
<dbReference type="InterPro" id="IPR002828">
    <property type="entry name" value="SurE-like_Pase/nucleotidase"/>
</dbReference>
<sequence>MKRTAQAVATLAVALLLFSGCSSSSTNSGNDAAATTTQAARTLQILVTNDDGVGSDGIDAVVEGLRALPNVKITVVAPVANQSGKGGTVTGGTLTATDTTTKSGYPAKAVAGTPADSIIWAIDQKGIDFVPDFVVSGINAGANMGPVIDLSGTVGAARAAVTRSIPAMAASQGPLAAPFDFPAGVKQVLTWFESNRAAITDGSITHATVFNLNIPTCATGSVRGQVLVPVATTADGYADAPNCLSTATNPPDDIKAYLEGFASLSNASATPAS</sequence>
<dbReference type="GO" id="GO:0004309">
    <property type="term" value="F:exopolyphosphatase activity"/>
    <property type="evidence" value="ECO:0007669"/>
    <property type="project" value="TreeGrafter"/>
</dbReference>
<dbReference type="PANTHER" id="PTHR30457">
    <property type="entry name" value="5'-NUCLEOTIDASE SURE"/>
    <property type="match status" value="1"/>
</dbReference>
<dbReference type="PANTHER" id="PTHR30457:SF12">
    <property type="entry name" value="5'_3'-NUCLEOTIDASE SURE"/>
    <property type="match status" value="1"/>
</dbReference>
<dbReference type="Gene3D" id="3.40.1210.10">
    <property type="entry name" value="Survival protein SurE-like phosphatase/nucleotidase"/>
    <property type="match status" value="1"/>
</dbReference>
<dbReference type="GO" id="GO:0046872">
    <property type="term" value="F:metal ion binding"/>
    <property type="evidence" value="ECO:0007669"/>
    <property type="project" value="UniProtKB-KW"/>
</dbReference>
<dbReference type="AlphaFoldDB" id="A0A6J6IPF7"/>
<gene>
    <name evidence="7" type="ORF">UFOPK1835_02159</name>
</gene>
<organism evidence="7">
    <name type="scientific">freshwater metagenome</name>
    <dbReference type="NCBI Taxonomy" id="449393"/>
    <lineage>
        <taxon>unclassified sequences</taxon>
        <taxon>metagenomes</taxon>
        <taxon>ecological metagenomes</taxon>
    </lineage>
</organism>
<dbReference type="PROSITE" id="PS51257">
    <property type="entry name" value="PROKAR_LIPOPROTEIN"/>
    <property type="match status" value="1"/>
</dbReference>
<protein>
    <submittedName>
        <fullName evidence="7">Unannotated protein</fullName>
    </submittedName>
</protein>
<keyword evidence="2" id="KW-0963">Cytoplasm</keyword>
<evidence type="ECO:0000256" key="4">
    <source>
        <dbReference type="ARBA" id="ARBA00022741"/>
    </source>
</evidence>
<dbReference type="EMBL" id="CAEZUP010000155">
    <property type="protein sequence ID" value="CAB4626304.1"/>
    <property type="molecule type" value="Genomic_DNA"/>
</dbReference>
<dbReference type="SUPFAM" id="SSF64167">
    <property type="entry name" value="SurE-like"/>
    <property type="match status" value="1"/>
</dbReference>
<keyword evidence="5" id="KW-0378">Hydrolase</keyword>
<evidence type="ECO:0000313" key="7">
    <source>
        <dbReference type="EMBL" id="CAB4626304.1"/>
    </source>
</evidence>
<evidence type="ECO:0000256" key="1">
    <source>
        <dbReference type="ARBA" id="ARBA00011062"/>
    </source>
</evidence>
<keyword evidence="4" id="KW-0547">Nucleotide-binding</keyword>